<dbReference type="AlphaFoldDB" id="A0A0G1WIJ3"/>
<protein>
    <submittedName>
        <fullName evidence="1">Uncharacterized protein</fullName>
    </submittedName>
</protein>
<evidence type="ECO:0000313" key="2">
    <source>
        <dbReference type="Proteomes" id="UP000033882"/>
    </source>
</evidence>
<gene>
    <name evidence="1" type="ORF">UY19_C0006G0046</name>
</gene>
<dbReference type="Proteomes" id="UP000033882">
    <property type="component" value="Unassembled WGS sequence"/>
</dbReference>
<evidence type="ECO:0000313" key="1">
    <source>
        <dbReference type="EMBL" id="KKU90108.1"/>
    </source>
</evidence>
<comment type="caution">
    <text evidence="1">The sequence shown here is derived from an EMBL/GenBank/DDBJ whole genome shotgun (WGS) entry which is preliminary data.</text>
</comment>
<name>A0A0G1WIJ3_9BACT</name>
<dbReference type="EMBL" id="LCPB01000006">
    <property type="protein sequence ID" value="KKU90108.1"/>
    <property type="molecule type" value="Genomic_DNA"/>
</dbReference>
<reference evidence="1 2" key="1">
    <citation type="journal article" date="2015" name="Nature">
        <title>rRNA introns, odd ribosomes, and small enigmatic genomes across a large radiation of phyla.</title>
        <authorList>
            <person name="Brown C.T."/>
            <person name="Hug L.A."/>
            <person name="Thomas B.C."/>
            <person name="Sharon I."/>
            <person name="Castelle C.J."/>
            <person name="Singh A."/>
            <person name="Wilkins M.J."/>
            <person name="Williams K.H."/>
            <person name="Banfield J.F."/>
        </authorList>
    </citation>
    <scope>NUCLEOTIDE SEQUENCE [LARGE SCALE GENOMIC DNA]</scope>
</reference>
<accession>A0A0G1WIJ3</accession>
<sequence length="188" mass="21253">MLVLSTKIARIDYFVKAFRYRLSKNPRLLGGLTVERLTENYCSSSSLLVYYGPYCLRLLVLGFCSSPPAEDFLASLIDVGIGESMPFAEGLNGILEAFPKGDYFHIPLFRREVDSLILLFIEGAAEVLFSEWFERVIVADAHFPYLYLTPIGRTEYVGDFLERSVGMFLDCCLQQAEQLLDVGFGRCN</sequence>
<organism evidence="1 2">
    <name type="scientific">Candidatus Wolfebacteria bacterium GW2011_GWA2_47_9b</name>
    <dbReference type="NCBI Taxonomy" id="1619005"/>
    <lineage>
        <taxon>Bacteria</taxon>
        <taxon>Candidatus Wolfeibacteriota</taxon>
    </lineage>
</organism>
<proteinExistence type="predicted"/>